<evidence type="ECO:0000259" key="2">
    <source>
        <dbReference type="Pfam" id="PF05368"/>
    </source>
</evidence>
<gene>
    <name evidence="3" type="ORF">O9K51_04891</name>
</gene>
<dbReference type="Gene3D" id="3.40.50.720">
    <property type="entry name" value="NAD(P)-binding Rossmann-like Domain"/>
    <property type="match status" value="1"/>
</dbReference>
<dbReference type="PANTHER" id="PTHR42767:SF1">
    <property type="entry name" value="ENDO-BETA-1,6-GALACTANASE-LIKE DOMAIN-CONTAINING PROTEIN"/>
    <property type="match status" value="1"/>
</dbReference>
<protein>
    <submittedName>
        <fullName evidence="3">Dimethylglycine oxidase</fullName>
    </submittedName>
</protein>
<dbReference type="Pfam" id="PF05368">
    <property type="entry name" value="NmrA"/>
    <property type="match status" value="1"/>
</dbReference>
<dbReference type="AlphaFoldDB" id="A0AB34FPB7"/>
<keyword evidence="4" id="KW-1185">Reference proteome</keyword>
<feature type="chain" id="PRO_5044346515" evidence="1">
    <location>
        <begin position="21"/>
        <end position="517"/>
    </location>
</feature>
<dbReference type="Gene3D" id="3.20.20.80">
    <property type="entry name" value="Glycosidases"/>
    <property type="match status" value="1"/>
</dbReference>
<organism evidence="3 4">
    <name type="scientific">Purpureocillium lavendulum</name>
    <dbReference type="NCBI Taxonomy" id="1247861"/>
    <lineage>
        <taxon>Eukaryota</taxon>
        <taxon>Fungi</taxon>
        <taxon>Dikarya</taxon>
        <taxon>Ascomycota</taxon>
        <taxon>Pezizomycotina</taxon>
        <taxon>Sordariomycetes</taxon>
        <taxon>Hypocreomycetidae</taxon>
        <taxon>Hypocreales</taxon>
        <taxon>Ophiocordycipitaceae</taxon>
        <taxon>Purpureocillium</taxon>
    </lineage>
</organism>
<dbReference type="InterPro" id="IPR017853">
    <property type="entry name" value="GH"/>
</dbReference>
<dbReference type="InterPro" id="IPR008030">
    <property type="entry name" value="NmrA-like"/>
</dbReference>
<sequence>MHTVSLLAGAIALLVGHSFADKSLSIDAKSNGAFVTAGAFPSLGEQSRLGFNIVRYNAGASSYNTYNGTRMVPKDPSSSSWDWIVDANQRAMRQKAKEREADTFELFSNSPMWWIHGTTTATQSTWQTLLTVQKDDWSITFQSVEAFNEPSSYYWKGDSGTQEGCFFTVSTMSTIIGYLKNELASRGLSAFIAGVDETSYDLAASTWQAFDDNARNTIKRINVHGYQGKKLWNSEYGDGDETGITLFTNLLLDFIWLHPTAWVYWQAVDISGWDLFVGDSDKEKAQKLLSERQTGDNRLSLVTGEVYDAQSLRDAFAGAYGVFAMTSERHPGKVITEEREMKHELDAGRNVVMAAKECYVEHLVFSSLRDIIKASDGHFKRIYHMNNKATIELLARKELDGFTALIPGFFYPNLFWPQYCRLRDVEWTDPEHDMGAFAAKIFGLGVEKTKGQTYLALSSKITPDSMVEIFTRVTGRPAVHSPISFEEFGQLSSSLVGPAFVDDAIEMMQWASRMDWS</sequence>
<feature type="domain" description="NmrA-like" evidence="2">
    <location>
        <begin position="299"/>
        <end position="496"/>
    </location>
</feature>
<evidence type="ECO:0000313" key="4">
    <source>
        <dbReference type="Proteomes" id="UP001163105"/>
    </source>
</evidence>
<evidence type="ECO:0000313" key="3">
    <source>
        <dbReference type="EMBL" id="KAJ6441343.1"/>
    </source>
</evidence>
<dbReference type="PANTHER" id="PTHR42767">
    <property type="entry name" value="ENDO-BETA-1,6-GALACTANASE"/>
    <property type="match status" value="1"/>
</dbReference>
<feature type="signal peptide" evidence="1">
    <location>
        <begin position="1"/>
        <end position="20"/>
    </location>
</feature>
<proteinExistence type="predicted"/>
<accession>A0AB34FPB7</accession>
<dbReference type="SUPFAM" id="SSF51735">
    <property type="entry name" value="NAD(P)-binding Rossmann-fold domains"/>
    <property type="match status" value="1"/>
</dbReference>
<comment type="caution">
    <text evidence="3">The sequence shown here is derived from an EMBL/GenBank/DDBJ whole genome shotgun (WGS) entry which is preliminary data.</text>
</comment>
<dbReference type="GO" id="GO:0004553">
    <property type="term" value="F:hydrolase activity, hydrolyzing O-glycosyl compounds"/>
    <property type="evidence" value="ECO:0007669"/>
    <property type="project" value="InterPro"/>
</dbReference>
<dbReference type="EMBL" id="JAQHRD010000004">
    <property type="protein sequence ID" value="KAJ6441343.1"/>
    <property type="molecule type" value="Genomic_DNA"/>
</dbReference>
<dbReference type="Proteomes" id="UP001163105">
    <property type="component" value="Unassembled WGS sequence"/>
</dbReference>
<dbReference type="InterPro" id="IPR036291">
    <property type="entry name" value="NAD(P)-bd_dom_sf"/>
</dbReference>
<dbReference type="SUPFAM" id="SSF51445">
    <property type="entry name" value="(Trans)glycosidases"/>
    <property type="match status" value="1"/>
</dbReference>
<name>A0AB34FPB7_9HYPO</name>
<dbReference type="InterPro" id="IPR039743">
    <property type="entry name" value="6GAL/EXGAL"/>
</dbReference>
<keyword evidence="1" id="KW-0732">Signal</keyword>
<reference evidence="3" key="1">
    <citation type="submission" date="2023-01" db="EMBL/GenBank/DDBJ databases">
        <title>The growth and conidiation of Purpureocillium lavendulum are regulated by nitrogen source and histone H3K14 acetylation.</title>
        <authorList>
            <person name="Tang P."/>
            <person name="Han J."/>
            <person name="Zhang C."/>
            <person name="Tang P."/>
            <person name="Qi F."/>
            <person name="Zhang K."/>
            <person name="Liang L."/>
        </authorList>
    </citation>
    <scope>NUCLEOTIDE SEQUENCE</scope>
    <source>
        <strain evidence="3">YMF1.00683</strain>
    </source>
</reference>
<evidence type="ECO:0000256" key="1">
    <source>
        <dbReference type="SAM" id="SignalP"/>
    </source>
</evidence>